<evidence type="ECO:0000313" key="1">
    <source>
        <dbReference type="EMBL" id="EUA63153.1"/>
    </source>
</evidence>
<gene>
    <name evidence="1" type="ORF">I542_3310</name>
</gene>
<proteinExistence type="predicted"/>
<protein>
    <submittedName>
        <fullName evidence="1">Uncharacterized protein</fullName>
    </submittedName>
</protein>
<sequence>MLYGYHWSSHKLLVHGCPSSRKLSSATFGRALTLTPYGDIV</sequence>
<dbReference type="AlphaFoldDB" id="A0A829QL48"/>
<dbReference type="Proteomes" id="UP000021210">
    <property type="component" value="Unassembled WGS sequence"/>
</dbReference>
<dbReference type="EMBL" id="JAOH01000002">
    <property type="protein sequence ID" value="EUA63153.1"/>
    <property type="molecule type" value="Genomic_DNA"/>
</dbReference>
<reference evidence="1 2" key="1">
    <citation type="submission" date="2013-12" db="EMBL/GenBank/DDBJ databases">
        <authorList>
            <person name="Zelazny A."/>
            <person name="Olivier K."/>
            <person name="Holland S."/>
            <person name="Lenaerts A."/>
            <person name="Ordway D."/>
            <person name="DeGroote M.A."/>
            <person name="Parker T."/>
            <person name="Sizemore C."/>
            <person name="Tallon L.J."/>
            <person name="Sadzewicz L.K."/>
            <person name="Sengamalay N."/>
            <person name="Fraser C.M."/>
            <person name="Hine E."/>
            <person name="Shefchek K.A."/>
            <person name="Das S.P."/>
            <person name="Tettelin H."/>
        </authorList>
    </citation>
    <scope>NUCLEOTIDE SEQUENCE [LARGE SCALE GENOMIC DNA]</scope>
    <source>
        <strain evidence="1 2">1948</strain>
    </source>
</reference>
<organism evidence="1 2">
    <name type="scientific">Mycobacteroides abscessus 1948</name>
    <dbReference type="NCBI Taxonomy" id="1299323"/>
    <lineage>
        <taxon>Bacteria</taxon>
        <taxon>Bacillati</taxon>
        <taxon>Actinomycetota</taxon>
        <taxon>Actinomycetes</taxon>
        <taxon>Mycobacteriales</taxon>
        <taxon>Mycobacteriaceae</taxon>
        <taxon>Mycobacteroides</taxon>
        <taxon>Mycobacteroides abscessus</taxon>
    </lineage>
</organism>
<accession>A0A829QL48</accession>
<comment type="caution">
    <text evidence="1">The sequence shown here is derived from an EMBL/GenBank/DDBJ whole genome shotgun (WGS) entry which is preliminary data.</text>
</comment>
<name>A0A829QL48_9MYCO</name>
<evidence type="ECO:0000313" key="2">
    <source>
        <dbReference type="Proteomes" id="UP000021210"/>
    </source>
</evidence>